<name>A0A9E7HHE1_9LILI</name>
<feature type="transmembrane region" description="Helical" evidence="6">
    <location>
        <begin position="80"/>
        <end position="98"/>
    </location>
</feature>
<evidence type="ECO:0000313" key="9">
    <source>
        <dbReference type="Proteomes" id="UP001055439"/>
    </source>
</evidence>
<feature type="transmembrane region" description="Helical" evidence="6">
    <location>
        <begin position="142"/>
        <end position="161"/>
    </location>
</feature>
<keyword evidence="9" id="KW-1185">Reference proteome</keyword>
<dbReference type="PANTHER" id="PTHR19241">
    <property type="entry name" value="ATP-BINDING CASSETTE TRANSPORTER"/>
    <property type="match status" value="1"/>
</dbReference>
<keyword evidence="5 6" id="KW-0472">Membrane</keyword>
<feature type="transmembrane region" description="Helical" evidence="6">
    <location>
        <begin position="187"/>
        <end position="210"/>
    </location>
</feature>
<evidence type="ECO:0000256" key="2">
    <source>
        <dbReference type="ARBA" id="ARBA00022448"/>
    </source>
</evidence>
<feature type="transmembrane region" description="Helical" evidence="6">
    <location>
        <begin position="110"/>
        <end position="130"/>
    </location>
</feature>
<keyword evidence="2" id="KW-0813">Transport</keyword>
<dbReference type="EMBL" id="CP097510">
    <property type="protein sequence ID" value="URE31183.1"/>
    <property type="molecule type" value="Genomic_DNA"/>
</dbReference>
<feature type="transmembrane region" description="Helical" evidence="6">
    <location>
        <begin position="53"/>
        <end position="73"/>
    </location>
</feature>
<proteinExistence type="predicted"/>
<dbReference type="OrthoDB" id="70398at2759"/>
<evidence type="ECO:0000256" key="3">
    <source>
        <dbReference type="ARBA" id="ARBA00022692"/>
    </source>
</evidence>
<comment type="subcellular location">
    <subcellularLocation>
        <location evidence="1">Membrane</location>
        <topology evidence="1">Multi-pass membrane protein</topology>
    </subcellularLocation>
</comment>
<evidence type="ECO:0000259" key="7">
    <source>
        <dbReference type="Pfam" id="PF01061"/>
    </source>
</evidence>
<dbReference type="AlphaFoldDB" id="A0A9E7HHE1"/>
<feature type="domain" description="ABC-2 type transporter transmembrane" evidence="7">
    <location>
        <begin position="1"/>
        <end position="160"/>
    </location>
</feature>
<keyword evidence="3 6" id="KW-0812">Transmembrane</keyword>
<organism evidence="8 9">
    <name type="scientific">Musa troglodytarum</name>
    <name type="common">fe'i banana</name>
    <dbReference type="NCBI Taxonomy" id="320322"/>
    <lineage>
        <taxon>Eukaryota</taxon>
        <taxon>Viridiplantae</taxon>
        <taxon>Streptophyta</taxon>
        <taxon>Embryophyta</taxon>
        <taxon>Tracheophyta</taxon>
        <taxon>Spermatophyta</taxon>
        <taxon>Magnoliopsida</taxon>
        <taxon>Liliopsida</taxon>
        <taxon>Zingiberales</taxon>
        <taxon>Musaceae</taxon>
        <taxon>Musa</taxon>
    </lineage>
</organism>
<dbReference type="GO" id="GO:0140359">
    <property type="term" value="F:ABC-type transporter activity"/>
    <property type="evidence" value="ECO:0007669"/>
    <property type="project" value="InterPro"/>
</dbReference>
<evidence type="ECO:0000313" key="8">
    <source>
        <dbReference type="EMBL" id="URE31183.1"/>
    </source>
</evidence>
<keyword evidence="4 6" id="KW-1133">Transmembrane helix</keyword>
<sequence>MGSVYASVLFMGCTYASSVQPVVAVERTVFYRERAAGMYSALPYAVGQVAIEVPYVLIQSVVYGVIVYAMIGFERTADKFFWYLFFLSFTMLYFTYYGMMTVGLTPNYNIAAIVSSAFYGIWNLFAGFVIPRPRMAVWWRWYYWACPVSWTVYGLVTSQFGDVHERLDSGETVVEFLEDFFGFRHDFLGVVAVMVVGFAALFAFQFAVAIKALNFQRR</sequence>
<evidence type="ECO:0000256" key="5">
    <source>
        <dbReference type="ARBA" id="ARBA00023136"/>
    </source>
</evidence>
<reference evidence="8" key="1">
    <citation type="submission" date="2022-05" db="EMBL/GenBank/DDBJ databases">
        <title>The Musa troglodytarum L. genome provides insights into the mechanism of non-climacteric behaviour and enrichment of carotenoids.</title>
        <authorList>
            <person name="Wang J."/>
        </authorList>
    </citation>
    <scope>NUCLEOTIDE SEQUENCE</scope>
    <source>
        <tissue evidence="8">Leaf</tissue>
    </source>
</reference>
<dbReference type="Pfam" id="PF01061">
    <property type="entry name" value="ABC2_membrane"/>
    <property type="match status" value="1"/>
</dbReference>
<dbReference type="InterPro" id="IPR013525">
    <property type="entry name" value="ABC2_TM"/>
</dbReference>
<protein>
    <submittedName>
        <fullName evidence="8">Plant PDR ABC transporter associated</fullName>
    </submittedName>
</protein>
<dbReference type="Proteomes" id="UP001055439">
    <property type="component" value="Chromosome 8"/>
</dbReference>
<evidence type="ECO:0000256" key="4">
    <source>
        <dbReference type="ARBA" id="ARBA00022989"/>
    </source>
</evidence>
<dbReference type="GO" id="GO:0005886">
    <property type="term" value="C:plasma membrane"/>
    <property type="evidence" value="ECO:0007669"/>
    <property type="project" value="UniProtKB-ARBA"/>
</dbReference>
<evidence type="ECO:0000256" key="1">
    <source>
        <dbReference type="ARBA" id="ARBA00004141"/>
    </source>
</evidence>
<accession>A0A9E7HHE1</accession>
<gene>
    <name evidence="8" type="ORF">MUK42_36422</name>
</gene>
<evidence type="ECO:0000256" key="6">
    <source>
        <dbReference type="SAM" id="Phobius"/>
    </source>
</evidence>